<proteinExistence type="predicted"/>
<keyword evidence="2" id="KW-1185">Reference proteome</keyword>
<evidence type="ECO:0000313" key="2">
    <source>
        <dbReference type="Proteomes" id="UP001586593"/>
    </source>
</evidence>
<protein>
    <submittedName>
        <fullName evidence="1">Uncharacterized protein</fullName>
    </submittedName>
</protein>
<dbReference type="Proteomes" id="UP001586593">
    <property type="component" value="Unassembled WGS sequence"/>
</dbReference>
<accession>A0ABR3W481</accession>
<reference evidence="1 2" key="1">
    <citation type="journal article" date="2024" name="Commun. Biol.">
        <title>Comparative genomic analysis of thermophilic fungi reveals convergent evolutionary adaptations and gene losses.</title>
        <authorList>
            <person name="Steindorff A.S."/>
            <person name="Aguilar-Pontes M.V."/>
            <person name="Robinson A.J."/>
            <person name="Andreopoulos B."/>
            <person name="LaButti K."/>
            <person name="Kuo A."/>
            <person name="Mondo S."/>
            <person name="Riley R."/>
            <person name="Otillar R."/>
            <person name="Haridas S."/>
            <person name="Lipzen A."/>
            <person name="Grimwood J."/>
            <person name="Schmutz J."/>
            <person name="Clum A."/>
            <person name="Reid I.D."/>
            <person name="Moisan M.C."/>
            <person name="Butler G."/>
            <person name="Nguyen T.T.M."/>
            <person name="Dewar K."/>
            <person name="Conant G."/>
            <person name="Drula E."/>
            <person name="Henrissat B."/>
            <person name="Hansel C."/>
            <person name="Singer S."/>
            <person name="Hutchinson M.I."/>
            <person name="de Vries R.P."/>
            <person name="Natvig D.O."/>
            <person name="Powell A.J."/>
            <person name="Tsang A."/>
            <person name="Grigoriev I.V."/>
        </authorList>
    </citation>
    <scope>NUCLEOTIDE SEQUENCE [LARGE SCALE GENOMIC DNA]</scope>
    <source>
        <strain evidence="1 2">ATCC 24622</strain>
    </source>
</reference>
<gene>
    <name evidence="1" type="ORF">VTK73DRAFT_9165</name>
</gene>
<name>A0ABR3W481_9PEZI</name>
<evidence type="ECO:0000313" key="1">
    <source>
        <dbReference type="EMBL" id="KAL1852778.1"/>
    </source>
</evidence>
<comment type="caution">
    <text evidence="1">The sequence shown here is derived from an EMBL/GenBank/DDBJ whole genome shotgun (WGS) entry which is preliminary data.</text>
</comment>
<organism evidence="1 2">
    <name type="scientific">Phialemonium thermophilum</name>
    <dbReference type="NCBI Taxonomy" id="223376"/>
    <lineage>
        <taxon>Eukaryota</taxon>
        <taxon>Fungi</taxon>
        <taxon>Dikarya</taxon>
        <taxon>Ascomycota</taxon>
        <taxon>Pezizomycotina</taxon>
        <taxon>Sordariomycetes</taxon>
        <taxon>Sordariomycetidae</taxon>
        <taxon>Cephalothecales</taxon>
        <taxon>Cephalothecaceae</taxon>
        <taxon>Phialemonium</taxon>
    </lineage>
</organism>
<sequence>MNRNSPGAKGLVVELRLLPTTYVICLLFLVRRSLCWFVSSRSKSLYYISKKERSSATETQTKQGSLQLDSGQRKLVVGRLAVLYTFVRSDVEPLVSSVLSALSWPWGNFFGKWFPTGYGYQPFVSEPTKSQHRDSWKERQPRYCDAVVLYV</sequence>
<dbReference type="EMBL" id="JAZHXJ010000731">
    <property type="protein sequence ID" value="KAL1852778.1"/>
    <property type="molecule type" value="Genomic_DNA"/>
</dbReference>